<keyword evidence="3" id="KW-1185">Reference proteome</keyword>
<evidence type="ECO:0000256" key="1">
    <source>
        <dbReference type="SAM" id="Phobius"/>
    </source>
</evidence>
<sequence length="274" mass="31198">MEKIGPNIVKVLQIIPQSNIAILTSTNCILIISAISLPCLYEDDNWIIDNKTCKGFKCSVRGKFEVKSRNTVIDGIKRKDPTGYPQPENYADPSTLWIDKLIMWYIPKGLETYFAALISLTIMRVELKELKQADLKVFPNLTFLNLNNNQIEVLGKDLFKFNPKLQGIMLNFNLIKYIDENILNDMKELKLISFGSNDCINQGASKRDEVMTKVKNAIRNNCQQYGQLQKTEVSKKTGTQHGKYFWIWVGCGVIVGIFVICAVSRIIYGIFKKA</sequence>
<accession>A0A9N9WZV9</accession>
<dbReference type="SUPFAM" id="SSF52058">
    <property type="entry name" value="L domain-like"/>
    <property type="match status" value="1"/>
</dbReference>
<feature type="transmembrane region" description="Helical" evidence="1">
    <location>
        <begin position="245"/>
        <end position="271"/>
    </location>
</feature>
<protein>
    <submittedName>
        <fullName evidence="2">Uncharacterized protein</fullName>
    </submittedName>
</protein>
<feature type="transmembrane region" description="Helical" evidence="1">
    <location>
        <begin position="20"/>
        <end position="41"/>
    </location>
</feature>
<evidence type="ECO:0000313" key="3">
    <source>
        <dbReference type="Proteomes" id="UP001153620"/>
    </source>
</evidence>
<dbReference type="EMBL" id="OU895880">
    <property type="protein sequence ID" value="CAG9810388.1"/>
    <property type="molecule type" value="Genomic_DNA"/>
</dbReference>
<reference evidence="2" key="2">
    <citation type="submission" date="2022-10" db="EMBL/GenBank/DDBJ databases">
        <authorList>
            <consortium name="ENA_rothamsted_submissions"/>
            <consortium name="culmorum"/>
            <person name="King R."/>
        </authorList>
    </citation>
    <scope>NUCLEOTIDE SEQUENCE</scope>
</reference>
<keyword evidence="1" id="KW-0472">Membrane</keyword>
<dbReference type="InterPro" id="IPR032675">
    <property type="entry name" value="LRR_dom_sf"/>
</dbReference>
<name>A0A9N9WZV9_9DIPT</name>
<dbReference type="Proteomes" id="UP001153620">
    <property type="component" value="Chromosome 4"/>
</dbReference>
<dbReference type="InterPro" id="IPR001611">
    <property type="entry name" value="Leu-rich_rpt"/>
</dbReference>
<dbReference type="PROSITE" id="PS51450">
    <property type="entry name" value="LRR"/>
    <property type="match status" value="1"/>
</dbReference>
<keyword evidence="1" id="KW-1133">Transmembrane helix</keyword>
<dbReference type="Pfam" id="PF13855">
    <property type="entry name" value="LRR_8"/>
    <property type="match status" value="1"/>
</dbReference>
<reference evidence="2" key="1">
    <citation type="submission" date="2022-01" db="EMBL/GenBank/DDBJ databases">
        <authorList>
            <person name="King R."/>
        </authorList>
    </citation>
    <scope>NUCLEOTIDE SEQUENCE</scope>
</reference>
<dbReference type="AlphaFoldDB" id="A0A9N9WZV9"/>
<organism evidence="2 3">
    <name type="scientific">Chironomus riparius</name>
    <dbReference type="NCBI Taxonomy" id="315576"/>
    <lineage>
        <taxon>Eukaryota</taxon>
        <taxon>Metazoa</taxon>
        <taxon>Ecdysozoa</taxon>
        <taxon>Arthropoda</taxon>
        <taxon>Hexapoda</taxon>
        <taxon>Insecta</taxon>
        <taxon>Pterygota</taxon>
        <taxon>Neoptera</taxon>
        <taxon>Endopterygota</taxon>
        <taxon>Diptera</taxon>
        <taxon>Nematocera</taxon>
        <taxon>Chironomoidea</taxon>
        <taxon>Chironomidae</taxon>
        <taxon>Chironominae</taxon>
        <taxon>Chironomus</taxon>
    </lineage>
</organism>
<gene>
    <name evidence="2" type="ORF">CHIRRI_LOCUS13202</name>
</gene>
<dbReference type="OrthoDB" id="7789549at2759"/>
<dbReference type="Gene3D" id="3.80.10.10">
    <property type="entry name" value="Ribonuclease Inhibitor"/>
    <property type="match status" value="1"/>
</dbReference>
<keyword evidence="1" id="KW-0812">Transmembrane</keyword>
<evidence type="ECO:0000313" key="2">
    <source>
        <dbReference type="EMBL" id="CAG9810388.1"/>
    </source>
</evidence>
<proteinExistence type="predicted"/>